<accession>A0A2P2JSA5</accession>
<evidence type="ECO:0000313" key="1">
    <source>
        <dbReference type="EMBL" id="MBW96320.1"/>
    </source>
</evidence>
<reference evidence="1" key="1">
    <citation type="submission" date="2018-02" db="EMBL/GenBank/DDBJ databases">
        <title>Rhizophora mucronata_Transcriptome.</title>
        <authorList>
            <person name="Meera S.P."/>
            <person name="Sreeshan A."/>
            <person name="Augustine A."/>
        </authorList>
    </citation>
    <scope>NUCLEOTIDE SEQUENCE</scope>
    <source>
        <tissue evidence="1">Leaf</tissue>
    </source>
</reference>
<protein>
    <submittedName>
        <fullName evidence="1">Uncharacterized protein</fullName>
    </submittedName>
</protein>
<proteinExistence type="predicted"/>
<name>A0A2P2JSA5_RHIMU</name>
<dbReference type="EMBL" id="GGEC01015836">
    <property type="protein sequence ID" value="MBW96319.1"/>
    <property type="molecule type" value="Transcribed_RNA"/>
</dbReference>
<organism evidence="1">
    <name type="scientific">Rhizophora mucronata</name>
    <name type="common">Asiatic mangrove</name>
    <dbReference type="NCBI Taxonomy" id="61149"/>
    <lineage>
        <taxon>Eukaryota</taxon>
        <taxon>Viridiplantae</taxon>
        <taxon>Streptophyta</taxon>
        <taxon>Embryophyta</taxon>
        <taxon>Tracheophyta</taxon>
        <taxon>Spermatophyta</taxon>
        <taxon>Magnoliopsida</taxon>
        <taxon>eudicotyledons</taxon>
        <taxon>Gunneridae</taxon>
        <taxon>Pentapetalae</taxon>
        <taxon>rosids</taxon>
        <taxon>fabids</taxon>
        <taxon>Malpighiales</taxon>
        <taxon>Rhizophoraceae</taxon>
        <taxon>Rhizophora</taxon>
    </lineage>
</organism>
<dbReference type="EMBL" id="GGEC01015838">
    <property type="protein sequence ID" value="MBW96321.1"/>
    <property type="molecule type" value="Transcribed_RNA"/>
</dbReference>
<dbReference type="AlphaFoldDB" id="A0A2P2JSA5"/>
<dbReference type="EMBL" id="GGEC01015837">
    <property type="protein sequence ID" value="MBW96320.1"/>
    <property type="molecule type" value="Transcribed_RNA"/>
</dbReference>
<sequence>MIVARFLCLAKASGSPPNTKNPPQNQLFLVLSLLLKFFLSVSMRCVSDQDVQPYAGNA</sequence>